<organism evidence="2 3">
    <name type="scientific">Meleagris gallopavo</name>
    <name type="common">Wild turkey</name>
    <dbReference type="NCBI Taxonomy" id="9103"/>
    <lineage>
        <taxon>Eukaryota</taxon>
        <taxon>Metazoa</taxon>
        <taxon>Chordata</taxon>
        <taxon>Craniata</taxon>
        <taxon>Vertebrata</taxon>
        <taxon>Euteleostomi</taxon>
        <taxon>Archelosauria</taxon>
        <taxon>Archosauria</taxon>
        <taxon>Dinosauria</taxon>
        <taxon>Saurischia</taxon>
        <taxon>Theropoda</taxon>
        <taxon>Coelurosauria</taxon>
        <taxon>Aves</taxon>
        <taxon>Neognathae</taxon>
        <taxon>Galloanserae</taxon>
        <taxon>Galliformes</taxon>
        <taxon>Phasianidae</taxon>
        <taxon>Meleagridinae</taxon>
        <taxon>Meleagris</taxon>
    </lineage>
</organism>
<keyword evidence="3" id="KW-1185">Reference proteome</keyword>
<accession>A0A803XQD0</accession>
<sequence length="98" mass="11596">MLVLFKLNFLRRIYFPFGKKGGVVHLIFSGTALKVIFKFFLHIRKAKVTVKMEMFLIFLLFSSVLEFEHVYLENLPCASMYERSYMHRDVITHVACTK</sequence>
<protein>
    <submittedName>
        <fullName evidence="2">Uncharacterized protein</fullName>
    </submittedName>
</protein>
<dbReference type="Ensembl" id="ENSMGAT00000032047.1">
    <property type="protein sequence ID" value="ENSMGAP00000021726.1"/>
    <property type="gene ID" value="ENSMGAG00000019148.1"/>
</dbReference>
<reference evidence="2 3" key="1">
    <citation type="journal article" date="2010" name="PLoS Biol.">
        <title>Multi-platform next-generation sequencing of the domestic turkey (Meleagris gallopavo): genome assembly and analysis.</title>
        <authorList>
            <person name="Dalloul R.A."/>
            <person name="Long J.A."/>
            <person name="Zimin A.V."/>
            <person name="Aslam L."/>
            <person name="Beal K."/>
            <person name="Blomberg L.A."/>
            <person name="Bouffard P."/>
            <person name="Burt D.W."/>
            <person name="Crasta O."/>
            <person name="Crooijmans R.P."/>
            <person name="Cooper K."/>
            <person name="Coulombe R.A."/>
            <person name="De S."/>
            <person name="Delany M.E."/>
            <person name="Dodgson J.B."/>
            <person name="Dong J.J."/>
            <person name="Evans C."/>
            <person name="Frederickson K.M."/>
            <person name="Flicek P."/>
            <person name="Florea L."/>
            <person name="Folkerts O."/>
            <person name="Groenen M.A."/>
            <person name="Harkins T.T."/>
            <person name="Herrero J."/>
            <person name="Hoffmann S."/>
            <person name="Megens H.J."/>
            <person name="Jiang A."/>
            <person name="de Jong P."/>
            <person name="Kaiser P."/>
            <person name="Kim H."/>
            <person name="Kim K.W."/>
            <person name="Kim S."/>
            <person name="Langenberger D."/>
            <person name="Lee M.K."/>
            <person name="Lee T."/>
            <person name="Mane S."/>
            <person name="Marcais G."/>
            <person name="Marz M."/>
            <person name="McElroy A.P."/>
            <person name="Modise T."/>
            <person name="Nefedov M."/>
            <person name="Notredame C."/>
            <person name="Paton I.R."/>
            <person name="Payne W.S."/>
            <person name="Pertea G."/>
            <person name="Prickett D."/>
            <person name="Puiu D."/>
            <person name="Qioa D."/>
            <person name="Raineri E."/>
            <person name="Ruffier M."/>
            <person name="Salzberg S.L."/>
            <person name="Schatz M.C."/>
            <person name="Scheuring C."/>
            <person name="Schmidt C.J."/>
            <person name="Schroeder S."/>
            <person name="Searle S.M."/>
            <person name="Smith E.J."/>
            <person name="Smith J."/>
            <person name="Sonstegard T.S."/>
            <person name="Stadler P.F."/>
            <person name="Tafer H."/>
            <person name="Tu Z.J."/>
            <person name="Van Tassell C.P."/>
            <person name="Vilella A.J."/>
            <person name="Williams K.P."/>
            <person name="Yorke J.A."/>
            <person name="Zhang L."/>
            <person name="Zhang H.B."/>
            <person name="Zhang X."/>
            <person name="Zhang Y."/>
            <person name="Reed K.M."/>
        </authorList>
    </citation>
    <scope>NUCLEOTIDE SEQUENCE [LARGE SCALE GENOMIC DNA]</scope>
</reference>
<proteinExistence type="predicted"/>
<keyword evidence="1" id="KW-0812">Transmembrane</keyword>
<reference evidence="2" key="2">
    <citation type="submission" date="2025-08" db="UniProtKB">
        <authorList>
            <consortium name="Ensembl"/>
        </authorList>
    </citation>
    <scope>IDENTIFICATION</scope>
</reference>
<dbReference type="GeneTree" id="ENSGT00940000182415"/>
<dbReference type="InParanoid" id="A0A803XQD0"/>
<evidence type="ECO:0000313" key="3">
    <source>
        <dbReference type="Proteomes" id="UP000001645"/>
    </source>
</evidence>
<evidence type="ECO:0000313" key="2">
    <source>
        <dbReference type="Ensembl" id="ENSMGAP00000021726.1"/>
    </source>
</evidence>
<keyword evidence="1" id="KW-1133">Transmembrane helix</keyword>
<reference evidence="2" key="3">
    <citation type="submission" date="2025-09" db="UniProtKB">
        <authorList>
            <consortium name="Ensembl"/>
        </authorList>
    </citation>
    <scope>IDENTIFICATION</scope>
</reference>
<dbReference type="AlphaFoldDB" id="A0A803XQD0"/>
<feature type="transmembrane region" description="Helical" evidence="1">
    <location>
        <begin position="22"/>
        <end position="41"/>
    </location>
</feature>
<dbReference type="Proteomes" id="UP000001645">
    <property type="component" value="Chromosome Z"/>
</dbReference>
<keyword evidence="1" id="KW-0472">Membrane</keyword>
<evidence type="ECO:0000256" key="1">
    <source>
        <dbReference type="SAM" id="Phobius"/>
    </source>
</evidence>
<name>A0A803XQD0_MELGA</name>